<reference evidence="8" key="1">
    <citation type="submission" date="2021-02" db="EMBL/GenBank/DDBJ databases">
        <authorList>
            <person name="Nowell W R."/>
        </authorList>
    </citation>
    <scope>NUCLEOTIDE SEQUENCE</scope>
</reference>
<keyword evidence="4 6" id="KW-0788">Thiol protease</keyword>
<organism evidence="8 11">
    <name type="scientific">Adineta steineri</name>
    <dbReference type="NCBI Taxonomy" id="433720"/>
    <lineage>
        <taxon>Eukaryota</taxon>
        <taxon>Metazoa</taxon>
        <taxon>Spiralia</taxon>
        <taxon>Gnathifera</taxon>
        <taxon>Rotifera</taxon>
        <taxon>Eurotatoria</taxon>
        <taxon>Bdelloidea</taxon>
        <taxon>Adinetida</taxon>
        <taxon>Adinetidae</taxon>
        <taxon>Adineta</taxon>
    </lineage>
</organism>
<dbReference type="InterPro" id="IPR038765">
    <property type="entry name" value="Papain-like_cys_pep_sf"/>
</dbReference>
<keyword evidence="2 6" id="KW-0645">Protease</keyword>
<dbReference type="InterPro" id="IPR022684">
    <property type="entry name" value="Calpain_cysteine_protease"/>
</dbReference>
<evidence type="ECO:0000313" key="9">
    <source>
        <dbReference type="EMBL" id="CAF3521359.1"/>
    </source>
</evidence>
<evidence type="ECO:0000256" key="4">
    <source>
        <dbReference type="ARBA" id="ARBA00022807"/>
    </source>
</evidence>
<dbReference type="InterPro" id="IPR001300">
    <property type="entry name" value="Peptidase_C2_calpain_cat"/>
</dbReference>
<dbReference type="Proteomes" id="UP000663881">
    <property type="component" value="Unassembled WGS sequence"/>
</dbReference>
<comment type="caution">
    <text evidence="8">The sequence shown here is derived from an EMBL/GenBank/DDBJ whole genome shotgun (WGS) entry which is preliminary data.</text>
</comment>
<dbReference type="PROSITE" id="PS50203">
    <property type="entry name" value="CALPAIN_CAT"/>
    <property type="match status" value="1"/>
</dbReference>
<dbReference type="GO" id="GO:0005737">
    <property type="term" value="C:cytoplasm"/>
    <property type="evidence" value="ECO:0007669"/>
    <property type="project" value="TreeGrafter"/>
</dbReference>
<evidence type="ECO:0000313" key="10">
    <source>
        <dbReference type="EMBL" id="CAF3543543.1"/>
    </source>
</evidence>
<feature type="active site" evidence="5 6">
    <location>
        <position position="285"/>
    </location>
</feature>
<dbReference type="Proteomes" id="UP000663845">
    <property type="component" value="Unassembled WGS sequence"/>
</dbReference>
<dbReference type="InterPro" id="IPR000169">
    <property type="entry name" value="Pept_cys_AS"/>
</dbReference>
<dbReference type="CDD" id="cd00044">
    <property type="entry name" value="CysPc"/>
    <property type="match status" value="1"/>
</dbReference>
<keyword evidence="3 6" id="KW-0378">Hydrolase</keyword>
<protein>
    <recommendedName>
        <fullName evidence="7">Calpain catalytic domain-containing protein</fullName>
    </recommendedName>
</protein>
<dbReference type="PANTHER" id="PTHR10183:SF382">
    <property type="entry name" value="CALPAIN-15"/>
    <property type="match status" value="1"/>
</dbReference>
<evidence type="ECO:0000256" key="5">
    <source>
        <dbReference type="PIRSR" id="PIRSR622684-1"/>
    </source>
</evidence>
<evidence type="ECO:0000256" key="1">
    <source>
        <dbReference type="ARBA" id="ARBA00007623"/>
    </source>
</evidence>
<dbReference type="Gene3D" id="3.90.70.10">
    <property type="entry name" value="Cysteine proteinases"/>
    <property type="match status" value="1"/>
</dbReference>
<evidence type="ECO:0000313" key="11">
    <source>
        <dbReference type="Proteomes" id="UP000663845"/>
    </source>
</evidence>
<dbReference type="Pfam" id="PF00648">
    <property type="entry name" value="Peptidase_C2"/>
    <property type="match status" value="1"/>
</dbReference>
<dbReference type="PROSITE" id="PS00139">
    <property type="entry name" value="THIOL_PROTEASE_CYS"/>
    <property type="match status" value="1"/>
</dbReference>
<evidence type="ECO:0000256" key="3">
    <source>
        <dbReference type="ARBA" id="ARBA00022801"/>
    </source>
</evidence>
<name>A0A815NPD2_9BILA</name>
<comment type="similarity">
    <text evidence="1">Belongs to the peptidase C2 family.</text>
</comment>
<accession>A0A815NPD2</accession>
<evidence type="ECO:0000256" key="6">
    <source>
        <dbReference type="PROSITE-ProRule" id="PRU00239"/>
    </source>
</evidence>
<dbReference type="EMBL" id="CAJOAY010000072">
    <property type="protein sequence ID" value="CAF3521359.1"/>
    <property type="molecule type" value="Genomic_DNA"/>
</dbReference>
<evidence type="ECO:0000256" key="2">
    <source>
        <dbReference type="ARBA" id="ARBA00022670"/>
    </source>
</evidence>
<dbReference type="Proteomes" id="UP000663844">
    <property type="component" value="Unassembled WGS sequence"/>
</dbReference>
<dbReference type="GO" id="GO:0004198">
    <property type="term" value="F:calcium-dependent cysteine-type endopeptidase activity"/>
    <property type="evidence" value="ECO:0007669"/>
    <property type="project" value="InterPro"/>
</dbReference>
<feature type="active site" evidence="5 6">
    <location>
        <position position="125"/>
    </location>
</feature>
<feature type="active site" evidence="5 6">
    <location>
        <position position="305"/>
    </location>
</feature>
<evidence type="ECO:0000259" key="7">
    <source>
        <dbReference type="PROSITE" id="PS50203"/>
    </source>
</evidence>
<gene>
    <name evidence="8" type="ORF">JYZ213_LOCUS39876</name>
    <name evidence="9" type="ORF">OKA104_LOCUS2609</name>
    <name evidence="10" type="ORF">OXD698_LOCUS3563</name>
</gene>
<dbReference type="EMBL" id="CAJOAZ010000127">
    <property type="protein sequence ID" value="CAF3543543.1"/>
    <property type="molecule type" value="Genomic_DNA"/>
</dbReference>
<proteinExistence type="inferred from homology"/>
<dbReference type="SUPFAM" id="SSF54001">
    <property type="entry name" value="Cysteine proteinases"/>
    <property type="match status" value="1"/>
</dbReference>
<dbReference type="PRINTS" id="PR00704">
    <property type="entry name" value="CALPAIN"/>
</dbReference>
<feature type="domain" description="Calpain catalytic" evidence="7">
    <location>
        <begin position="55"/>
        <end position="351"/>
    </location>
</feature>
<evidence type="ECO:0000313" key="8">
    <source>
        <dbReference type="EMBL" id="CAF1436504.1"/>
    </source>
</evidence>
<dbReference type="PANTHER" id="PTHR10183">
    <property type="entry name" value="CALPAIN"/>
    <property type="match status" value="1"/>
</dbReference>
<dbReference type="EMBL" id="CAJNOG010001365">
    <property type="protein sequence ID" value="CAF1436504.1"/>
    <property type="molecule type" value="Genomic_DNA"/>
</dbReference>
<sequence>MKFQTRIYEINAGIHQSNLAKTSFGFDLPNRSYLSNKYIDESFSGVNKNSIVGTKYSDLEFLPIHSSITQDKEGPLLDDFEYGGNEIRWLRPEQIRWSKENQQYPLSVFNQPQSKDIIQGRLGDCWFISALSLIADIPQILYKVMITKQYNSSGLYKIHLCNRGIWQVVTIDDMLPVTESNSLVFTRSQKKQLFPSLIEKALAKMHGSYKALELGRCVEGLQILTGEPCEVFLLHSTDPKKKPNLNNIWTKIIQSRAKGHLMTCLCSNKQVNEEIFNQTGLESDHAYSILDARQVASQRLVRLRNPWGKKERTTLFPKEKLVKSSDNDGVFWIPWEAVSLLFSEITICKISGNEHKVRKSGQFSDFSSKITSAYNLYCPSGNELTIELFNASDEKYYNRSKDSNIDLFLIVLDSNGTCKGYKHSLDYYVTLSITVPPGRYIILAGSMSVVNYSIYSRYNLIVHGDQQFVLNEQPSSYGLVANAFYAVALQANNRKVFGDGVSVLTFSADGCFGFICENKSKRAIRFTSDFYGSLNVVPSRKTFHTIDIIPARTKQLFAIYTRKVLSDDVNIVYQVEYQSLNESHAVNHIRTRNNPPIPVHALGLHLLKPVH</sequence>
<dbReference type="GO" id="GO:0006508">
    <property type="term" value="P:proteolysis"/>
    <property type="evidence" value="ECO:0007669"/>
    <property type="project" value="UniProtKB-KW"/>
</dbReference>
<dbReference type="SMART" id="SM00230">
    <property type="entry name" value="CysPc"/>
    <property type="match status" value="1"/>
</dbReference>
<dbReference type="AlphaFoldDB" id="A0A815NPD2"/>